<feature type="compositionally biased region" description="Basic and acidic residues" evidence="1">
    <location>
        <begin position="9"/>
        <end position="23"/>
    </location>
</feature>
<dbReference type="Proteomes" id="UP000007431">
    <property type="component" value="Unassembled WGS sequence"/>
</dbReference>
<organism evidence="3">
    <name type="scientific">Schizophyllum commune (strain H4-8 / FGSC 9210)</name>
    <name type="common">Split gill fungus</name>
    <dbReference type="NCBI Taxonomy" id="578458"/>
    <lineage>
        <taxon>Eukaryota</taxon>
        <taxon>Fungi</taxon>
        <taxon>Dikarya</taxon>
        <taxon>Basidiomycota</taxon>
        <taxon>Agaricomycotina</taxon>
        <taxon>Agaricomycetes</taxon>
        <taxon>Agaricomycetidae</taxon>
        <taxon>Agaricales</taxon>
        <taxon>Schizophyllaceae</taxon>
        <taxon>Schizophyllum</taxon>
    </lineage>
</organism>
<protein>
    <submittedName>
        <fullName evidence="2">Uncharacterized protein</fullName>
    </submittedName>
</protein>
<feature type="region of interest" description="Disordered" evidence="1">
    <location>
        <begin position="1"/>
        <end position="38"/>
    </location>
</feature>
<name>D8Q2K8_SCHCM</name>
<evidence type="ECO:0000313" key="3">
    <source>
        <dbReference type="Proteomes" id="UP000007431"/>
    </source>
</evidence>
<sequence>MAHSPDTPPDQRRGEDIDADHGPKPHQRAQLVEPDTVLERHVGRPLPRPAKAELQHHTHCRRSAPLDWIRGSPLHATTSILADSAASAQRLRGHSTHARQTTTAASTRYYADDLSRLSQSLNSRILTLPRVAMRAKGSTPSTIPVACWQEAGVRAELVRSIARKEIANVEQVPMTTSARTEGGDQVWRRLAVLGHYHDQNVAPRVVKASRGQASSILIWLP</sequence>
<dbReference type="InParanoid" id="D8Q2K8"/>
<feature type="non-terminal residue" evidence="2">
    <location>
        <position position="221"/>
    </location>
</feature>
<keyword evidence="3" id="KW-1185">Reference proteome</keyword>
<dbReference type="KEGG" id="scm:SCHCO_02686115"/>
<dbReference type="VEuPathDB" id="FungiDB:SCHCODRAFT_02686115"/>
<dbReference type="GeneID" id="9592728"/>
<evidence type="ECO:0000313" key="2">
    <source>
        <dbReference type="EMBL" id="EFI97547.1"/>
    </source>
</evidence>
<dbReference type="RefSeq" id="XP_003032450.1">
    <property type="nucleotide sequence ID" value="XM_003032404.1"/>
</dbReference>
<reference evidence="2 3" key="1">
    <citation type="journal article" date="2010" name="Nat. Biotechnol.">
        <title>Genome sequence of the model mushroom Schizophyllum commune.</title>
        <authorList>
            <person name="Ohm R.A."/>
            <person name="de Jong J.F."/>
            <person name="Lugones L.G."/>
            <person name="Aerts A."/>
            <person name="Kothe E."/>
            <person name="Stajich J.E."/>
            <person name="de Vries R.P."/>
            <person name="Record E."/>
            <person name="Levasseur A."/>
            <person name="Baker S.E."/>
            <person name="Bartholomew K.A."/>
            <person name="Coutinho P.M."/>
            <person name="Erdmann S."/>
            <person name="Fowler T.J."/>
            <person name="Gathman A.C."/>
            <person name="Lombard V."/>
            <person name="Henrissat B."/>
            <person name="Knabe N."/>
            <person name="Kuees U."/>
            <person name="Lilly W.W."/>
            <person name="Lindquist E."/>
            <person name="Lucas S."/>
            <person name="Magnuson J.K."/>
            <person name="Piumi F."/>
            <person name="Raudaskoski M."/>
            <person name="Salamov A."/>
            <person name="Schmutz J."/>
            <person name="Schwarze F.W.M.R."/>
            <person name="vanKuyk P.A."/>
            <person name="Horton J.S."/>
            <person name="Grigoriev I.V."/>
            <person name="Woesten H.A.B."/>
        </authorList>
    </citation>
    <scope>NUCLEOTIDE SEQUENCE [LARGE SCALE GENOMIC DNA]</scope>
    <source>
        <strain evidence="3">H4-8 / FGSC 9210</strain>
    </source>
</reference>
<dbReference type="AlphaFoldDB" id="D8Q2K8"/>
<proteinExistence type="predicted"/>
<dbReference type="HOGENOM" id="CLU_1251307_0_0_1"/>
<gene>
    <name evidence="2" type="ORF">SCHCODRAFT_107522</name>
</gene>
<dbReference type="EMBL" id="GL377305">
    <property type="protein sequence ID" value="EFI97547.1"/>
    <property type="molecule type" value="Genomic_DNA"/>
</dbReference>
<accession>D8Q2K8</accession>
<evidence type="ECO:0000256" key="1">
    <source>
        <dbReference type="SAM" id="MobiDB-lite"/>
    </source>
</evidence>